<reference evidence="1 2" key="1">
    <citation type="submission" date="2018-06" db="EMBL/GenBank/DDBJ databases">
        <title>Genomic Encyclopedia of Archaeal and Bacterial Type Strains, Phase II (KMG-II): from individual species to whole genera.</title>
        <authorList>
            <person name="Goeker M."/>
        </authorList>
    </citation>
    <scope>NUCLEOTIDE SEQUENCE [LARGE SCALE GENOMIC DNA]</scope>
    <source>
        <strain evidence="1 2">DSM 14825</strain>
    </source>
</reference>
<gene>
    <name evidence="1" type="ORF">LY11_02738</name>
</gene>
<comment type="caution">
    <text evidence="1">The sequence shown here is derived from an EMBL/GenBank/DDBJ whole genome shotgun (WGS) entry which is preliminary data.</text>
</comment>
<evidence type="ECO:0000313" key="1">
    <source>
        <dbReference type="EMBL" id="RAJ29775.1"/>
    </source>
</evidence>
<accession>A0A327SN03</accession>
<protein>
    <submittedName>
        <fullName evidence="1">Uncharacterized protein</fullName>
    </submittedName>
</protein>
<evidence type="ECO:0000313" key="2">
    <source>
        <dbReference type="Proteomes" id="UP000249754"/>
    </source>
</evidence>
<dbReference type="RefSeq" id="WP_111634201.1">
    <property type="nucleotide sequence ID" value="NZ_QLLR01000012.1"/>
</dbReference>
<dbReference type="Proteomes" id="UP000249754">
    <property type="component" value="Unassembled WGS sequence"/>
</dbReference>
<dbReference type="EMBL" id="QLLR01000012">
    <property type="protein sequence ID" value="RAJ29775.1"/>
    <property type="molecule type" value="Genomic_DNA"/>
</dbReference>
<proteinExistence type="predicted"/>
<organism evidence="1 2">
    <name type="scientific">Pedobacter cryoconitis</name>
    <dbReference type="NCBI Taxonomy" id="188932"/>
    <lineage>
        <taxon>Bacteria</taxon>
        <taxon>Pseudomonadati</taxon>
        <taxon>Bacteroidota</taxon>
        <taxon>Sphingobacteriia</taxon>
        <taxon>Sphingobacteriales</taxon>
        <taxon>Sphingobacteriaceae</taxon>
        <taxon>Pedobacter</taxon>
    </lineage>
</organism>
<dbReference type="AlphaFoldDB" id="A0A327SN03"/>
<dbReference type="OrthoDB" id="9804725at2"/>
<name>A0A327SN03_9SPHI</name>
<sequence length="239" mass="28036">MKTHFITYGDDKYREQRKFLKQTAVDSTFFDEVKAYSPSTIDPIFAKHFKSILEQGKGGGYWIWKPYLIKRIFDTLPENDVLIYADAGCVINKRGAQRYHEYLNLLTATDTGILAFELPHKENEYTKQEVFDYLKTPAEIINSNQLMATVIMLRKCHHTTQLIDKWYDTLYEAPSLFTDQKNPAIQQKTFIDHRHDQSIFSVLRKTHGALIIPDETHFLNFIEDGTKYPFWAARLRDDI</sequence>